<protein>
    <recommendedName>
        <fullName evidence="2">BUB1 N-terminal domain-containing protein</fullName>
    </recommendedName>
</protein>
<feature type="region of interest" description="Disordered" evidence="1">
    <location>
        <begin position="446"/>
        <end position="465"/>
    </location>
</feature>
<dbReference type="PANTHER" id="PTHR14030">
    <property type="entry name" value="MITOTIC CHECKPOINT SERINE/THREONINE-PROTEIN KINASE BUB1"/>
    <property type="match status" value="1"/>
</dbReference>
<dbReference type="OrthoDB" id="248495at2759"/>
<reference evidence="4" key="1">
    <citation type="submission" date="2011-07" db="EMBL/GenBank/DDBJ databases">
        <authorList>
            <consortium name="Caenorhabditis brenneri Sequencing and Analysis Consortium"/>
            <person name="Wilson R.K."/>
        </authorList>
    </citation>
    <scope>NUCLEOTIDE SEQUENCE [LARGE SCALE GENOMIC DNA]</scope>
    <source>
        <strain evidence="4">PB2801</strain>
    </source>
</reference>
<evidence type="ECO:0000313" key="4">
    <source>
        <dbReference type="Proteomes" id="UP000008068"/>
    </source>
</evidence>
<dbReference type="GO" id="GO:0005634">
    <property type="term" value="C:nucleus"/>
    <property type="evidence" value="ECO:0007669"/>
    <property type="project" value="TreeGrafter"/>
</dbReference>
<dbReference type="AlphaFoldDB" id="G0NZ97"/>
<feature type="region of interest" description="Disordered" evidence="1">
    <location>
        <begin position="208"/>
        <end position="227"/>
    </location>
</feature>
<evidence type="ECO:0000256" key="1">
    <source>
        <dbReference type="SAM" id="MobiDB-lite"/>
    </source>
</evidence>
<feature type="compositionally biased region" description="Acidic residues" evidence="1">
    <location>
        <begin position="450"/>
        <end position="461"/>
    </location>
</feature>
<gene>
    <name evidence="3" type="ORF">CAEBREN_17004</name>
</gene>
<evidence type="ECO:0000313" key="3">
    <source>
        <dbReference type="EMBL" id="EGT41111.1"/>
    </source>
</evidence>
<proteinExistence type="predicted"/>
<feature type="domain" description="BUB1 N-terminal" evidence="2">
    <location>
        <begin position="62"/>
        <end position="223"/>
    </location>
</feature>
<dbReference type="eggNOG" id="KOG1166">
    <property type="taxonomic scope" value="Eukaryota"/>
</dbReference>
<dbReference type="HOGENOM" id="CLU_434929_0_0_1"/>
<dbReference type="InParanoid" id="G0NZ97"/>
<dbReference type="PROSITE" id="PS51489">
    <property type="entry name" value="BUB1_N"/>
    <property type="match status" value="1"/>
</dbReference>
<name>G0NZ97_CAEBE</name>
<dbReference type="GO" id="GO:0051754">
    <property type="term" value="P:meiotic sister chromatid cohesion, centromeric"/>
    <property type="evidence" value="ECO:0007669"/>
    <property type="project" value="TreeGrafter"/>
</dbReference>
<dbReference type="InterPro" id="IPR015661">
    <property type="entry name" value="Bub1/Mad3"/>
</dbReference>
<keyword evidence="4" id="KW-1185">Reference proteome</keyword>
<dbReference type="PANTHER" id="PTHR14030:SF28">
    <property type="entry name" value="BUB1 N-TERMINAL DOMAIN-CONTAINING PROTEIN"/>
    <property type="match status" value="1"/>
</dbReference>
<dbReference type="SMART" id="SM00777">
    <property type="entry name" value="Mad3_BUB1_I"/>
    <property type="match status" value="1"/>
</dbReference>
<dbReference type="Pfam" id="PF08311">
    <property type="entry name" value="Mad3_BUB1_I"/>
    <property type="match status" value="1"/>
</dbReference>
<dbReference type="InterPro" id="IPR013212">
    <property type="entry name" value="Mad3/Bub1_I"/>
</dbReference>
<dbReference type="FunCoup" id="G0NZ97">
    <property type="interactions" value="267"/>
</dbReference>
<dbReference type="Proteomes" id="UP000008068">
    <property type="component" value="Unassembled WGS sequence"/>
</dbReference>
<dbReference type="GO" id="GO:0004672">
    <property type="term" value="F:protein kinase activity"/>
    <property type="evidence" value="ECO:0007669"/>
    <property type="project" value="TreeGrafter"/>
</dbReference>
<evidence type="ECO:0000259" key="2">
    <source>
        <dbReference type="PROSITE" id="PS51489"/>
    </source>
</evidence>
<dbReference type="GO" id="GO:0007094">
    <property type="term" value="P:mitotic spindle assembly checkpoint signaling"/>
    <property type="evidence" value="ECO:0007669"/>
    <property type="project" value="InterPro"/>
</dbReference>
<feature type="compositionally biased region" description="Acidic residues" evidence="1">
    <location>
        <begin position="212"/>
        <end position="223"/>
    </location>
</feature>
<organism evidence="4">
    <name type="scientific">Caenorhabditis brenneri</name>
    <name type="common">Nematode worm</name>
    <dbReference type="NCBI Taxonomy" id="135651"/>
    <lineage>
        <taxon>Eukaryota</taxon>
        <taxon>Metazoa</taxon>
        <taxon>Ecdysozoa</taxon>
        <taxon>Nematoda</taxon>
        <taxon>Chromadorea</taxon>
        <taxon>Rhabditida</taxon>
        <taxon>Rhabditina</taxon>
        <taxon>Rhabditomorpha</taxon>
        <taxon>Rhabditoidea</taxon>
        <taxon>Rhabditidae</taxon>
        <taxon>Peloderinae</taxon>
        <taxon>Caenorhabditis</taxon>
    </lineage>
</organism>
<accession>G0NZ97</accession>
<dbReference type="EMBL" id="GL379987">
    <property type="protein sequence ID" value="EGT41111.1"/>
    <property type="molecule type" value="Genomic_DNA"/>
</dbReference>
<dbReference type="Gene3D" id="1.25.40.430">
    <property type="match status" value="2"/>
</dbReference>
<dbReference type="OMA" id="ARMAIKR"/>
<dbReference type="STRING" id="135651.G0NZ97"/>
<sequence length="629" mass="72173">MPEEPYVFTLKKRNNTDDSEDDWDRYAENLRPTRRGRKIDALRRKPEEVVTESTAREKLDQLLNELNKSDDSGQVDEIVKILEFCSWFEEKLAIGFHKLYYELLWKIISREGFIEKHKEDERMLKIWEKMADNSAGHAHDIYQFAISRNSLIKCAALYARWSQCVELAGAHVEARRVLILARTNCAVPLQIINDAEDALEMRAMRRHLQEKDSDDEEDREETEETRQPFTNLPVLDNKHTVPIVRLPSLCSDTTKKAMTMTKKEPNIQPVCVDNVMQPFEVFSYTDADDVEYLKNVHELNAHIERYAIKETVNPSIAGTSSSSSATIYPVCDNAFEVWTIEGSNPTKPKARMAIKRIFKEMSFEEYAASLLPNHPSMIRSTAKKLDFDETLCAALYARWSQCVELAGAHVEARRVLILARTNCAVPLQIINDAEDALEMRAMRRHLQEKDSDDEEDREETEETRQPFTNLPVLDNKHTVPIVRLPSICSDTTKKAMTMTKKEPNIQPVCVDNIMQPFEVFSYTDADDVEYLKNVHELNAHIERYAIKETVNPSIAGTSSSSSATIYPVCDTAFEVWTIEGSNPTKPKARMAIKRIFKEMSFEEYAASLLPNHPSMVRSTAKKLDFDETL</sequence>